<gene>
    <name evidence="7" type="ORF">F511_13915</name>
</gene>
<dbReference type="Gene3D" id="3.20.20.80">
    <property type="entry name" value="Glycosidases"/>
    <property type="match status" value="1"/>
</dbReference>
<accession>A0A2Z7B3B5</accession>
<dbReference type="Pfam" id="PF00232">
    <property type="entry name" value="Glyco_hydro_1"/>
    <property type="match status" value="1"/>
</dbReference>
<protein>
    <submittedName>
        <fullName evidence="7">Beta-glucosidase 11-like</fullName>
    </submittedName>
</protein>
<proteinExistence type="inferred from homology"/>
<keyword evidence="3" id="KW-0378">Hydrolase</keyword>
<feature type="signal peptide" evidence="6">
    <location>
        <begin position="1"/>
        <end position="18"/>
    </location>
</feature>
<evidence type="ECO:0000313" key="7">
    <source>
        <dbReference type="EMBL" id="KZV26037.1"/>
    </source>
</evidence>
<evidence type="ECO:0000256" key="6">
    <source>
        <dbReference type="SAM" id="SignalP"/>
    </source>
</evidence>
<dbReference type="PRINTS" id="PR00131">
    <property type="entry name" value="GLHYDRLASE1"/>
</dbReference>
<dbReference type="InterPro" id="IPR033132">
    <property type="entry name" value="GH_1_N_CS"/>
</dbReference>
<dbReference type="GO" id="GO:0005975">
    <property type="term" value="P:carbohydrate metabolic process"/>
    <property type="evidence" value="ECO:0007669"/>
    <property type="project" value="InterPro"/>
</dbReference>
<evidence type="ECO:0000256" key="2">
    <source>
        <dbReference type="ARBA" id="ARBA00022729"/>
    </source>
</evidence>
<sequence length="538" mass="60882">MIRLRLNSLLFLFAAVLGADHYDRDDFPADFVFGSGTSAYQYEGAAFDDGRTPAIWDTFVHSDASDGANGDITCDGYHKYKEDVKLMSDMGLEAFRFSISWSRLIPNGRGPVNPKGLQFYNDFINELISHGIQPHVTLHHFDLPQALDDEYQGWLSRKIVKDFTAYADVCFREFGDRVLYWTTVNEANMFAIGGYDQGLSPPGRCSLPFPNGCSMGNSSTEPYVAGHNILLAHSAVARLYKRKYKATQRGYVGFNIYTPWMVPSTNSKEDVIATKRANDFLLGWLLDPLFSGDYPEIVRKNAGTRIPAFTKAESKHIKGTTDFIGVNHYSTAVVKDNPGSLLTQDRDLIADMAIDLQPCLHPFYVCYDITLHFLSVAVEKRPHLPLPDQYPVHPWGLYGLLEYLKQVYGNIPVYIHENGSFPLSPSRTIRRQKIPRNGTLEDTARVEYMHPYIGAVLEAVRNGSNTKAYFVWTLLDCFELLDGFESSYGMCYVDLDDKDFKRYPKLSAHWYSNFLKGRKSVESHNIMKPAENSSVCLD</sequence>
<dbReference type="FunFam" id="3.20.20.80:FF:000069">
    <property type="entry name" value="Beta-glucosidase 1"/>
    <property type="match status" value="1"/>
</dbReference>
<dbReference type="Proteomes" id="UP000250235">
    <property type="component" value="Unassembled WGS sequence"/>
</dbReference>
<dbReference type="PANTHER" id="PTHR10353">
    <property type="entry name" value="GLYCOSYL HYDROLASE"/>
    <property type="match status" value="1"/>
</dbReference>
<keyword evidence="4" id="KW-0325">Glycoprotein</keyword>
<evidence type="ECO:0000256" key="5">
    <source>
        <dbReference type="RuleBase" id="RU003690"/>
    </source>
</evidence>
<keyword evidence="8" id="KW-1185">Reference proteome</keyword>
<keyword evidence="2 6" id="KW-0732">Signal</keyword>
<dbReference type="InterPro" id="IPR001360">
    <property type="entry name" value="Glyco_hydro_1"/>
</dbReference>
<dbReference type="InterPro" id="IPR017853">
    <property type="entry name" value="GH"/>
</dbReference>
<comment type="similarity">
    <text evidence="1 5">Belongs to the glycosyl hydrolase 1 family.</text>
</comment>
<evidence type="ECO:0000313" key="8">
    <source>
        <dbReference type="Proteomes" id="UP000250235"/>
    </source>
</evidence>
<feature type="chain" id="PRO_5016262680" evidence="6">
    <location>
        <begin position="19"/>
        <end position="538"/>
    </location>
</feature>
<reference evidence="7 8" key="1">
    <citation type="journal article" date="2015" name="Proc. Natl. Acad. Sci. U.S.A.">
        <title>The resurrection genome of Boea hygrometrica: A blueprint for survival of dehydration.</title>
        <authorList>
            <person name="Xiao L."/>
            <person name="Yang G."/>
            <person name="Zhang L."/>
            <person name="Yang X."/>
            <person name="Zhao S."/>
            <person name="Ji Z."/>
            <person name="Zhou Q."/>
            <person name="Hu M."/>
            <person name="Wang Y."/>
            <person name="Chen M."/>
            <person name="Xu Y."/>
            <person name="Jin H."/>
            <person name="Xiao X."/>
            <person name="Hu G."/>
            <person name="Bao F."/>
            <person name="Hu Y."/>
            <person name="Wan P."/>
            <person name="Li L."/>
            <person name="Deng X."/>
            <person name="Kuang T."/>
            <person name="Xiang C."/>
            <person name="Zhu J.K."/>
            <person name="Oliver M.J."/>
            <person name="He Y."/>
        </authorList>
    </citation>
    <scope>NUCLEOTIDE SEQUENCE [LARGE SCALE GENOMIC DNA]</scope>
    <source>
        <strain evidence="8">cv. XS01</strain>
    </source>
</reference>
<evidence type="ECO:0000256" key="3">
    <source>
        <dbReference type="ARBA" id="ARBA00022801"/>
    </source>
</evidence>
<name>A0A2Z7B3B5_9LAMI</name>
<dbReference type="PROSITE" id="PS00653">
    <property type="entry name" value="GLYCOSYL_HYDROL_F1_2"/>
    <property type="match status" value="1"/>
</dbReference>
<dbReference type="OrthoDB" id="65569at2759"/>
<dbReference type="AlphaFoldDB" id="A0A2Z7B3B5"/>
<evidence type="ECO:0000256" key="1">
    <source>
        <dbReference type="ARBA" id="ARBA00010838"/>
    </source>
</evidence>
<dbReference type="PANTHER" id="PTHR10353:SF29">
    <property type="entry name" value="BETA-GLUCOSIDASE 11"/>
    <property type="match status" value="1"/>
</dbReference>
<dbReference type="SUPFAM" id="SSF51445">
    <property type="entry name" value="(Trans)glycosidases"/>
    <property type="match status" value="1"/>
</dbReference>
<organism evidence="7 8">
    <name type="scientific">Dorcoceras hygrometricum</name>
    <dbReference type="NCBI Taxonomy" id="472368"/>
    <lineage>
        <taxon>Eukaryota</taxon>
        <taxon>Viridiplantae</taxon>
        <taxon>Streptophyta</taxon>
        <taxon>Embryophyta</taxon>
        <taxon>Tracheophyta</taxon>
        <taxon>Spermatophyta</taxon>
        <taxon>Magnoliopsida</taxon>
        <taxon>eudicotyledons</taxon>
        <taxon>Gunneridae</taxon>
        <taxon>Pentapetalae</taxon>
        <taxon>asterids</taxon>
        <taxon>lamiids</taxon>
        <taxon>Lamiales</taxon>
        <taxon>Gesneriaceae</taxon>
        <taxon>Didymocarpoideae</taxon>
        <taxon>Trichosporeae</taxon>
        <taxon>Loxocarpinae</taxon>
        <taxon>Dorcoceras</taxon>
    </lineage>
</organism>
<evidence type="ECO:0000256" key="4">
    <source>
        <dbReference type="ARBA" id="ARBA00023180"/>
    </source>
</evidence>
<dbReference type="GO" id="GO:0008422">
    <property type="term" value="F:beta-glucosidase activity"/>
    <property type="evidence" value="ECO:0007669"/>
    <property type="project" value="TreeGrafter"/>
</dbReference>
<dbReference type="EMBL" id="KV011790">
    <property type="protein sequence ID" value="KZV26037.1"/>
    <property type="molecule type" value="Genomic_DNA"/>
</dbReference>